<dbReference type="AlphaFoldDB" id="A0A9P5DRC2"/>
<feature type="compositionally biased region" description="Polar residues" evidence="1">
    <location>
        <begin position="194"/>
        <end position="217"/>
    </location>
</feature>
<evidence type="ECO:0000256" key="1">
    <source>
        <dbReference type="SAM" id="MobiDB-lite"/>
    </source>
</evidence>
<evidence type="ECO:0000313" key="3">
    <source>
        <dbReference type="Proteomes" id="UP000730481"/>
    </source>
</evidence>
<feature type="region of interest" description="Disordered" evidence="1">
    <location>
        <begin position="515"/>
        <end position="569"/>
    </location>
</feature>
<dbReference type="EMBL" id="PVQB02000705">
    <property type="protein sequence ID" value="KAF4334301.1"/>
    <property type="molecule type" value="Genomic_DNA"/>
</dbReference>
<dbReference type="OrthoDB" id="5100145at2759"/>
<protein>
    <submittedName>
        <fullName evidence="2">Uncharacterized protein</fullName>
    </submittedName>
</protein>
<accession>A0A9P5DRC2</accession>
<keyword evidence="3" id="KW-1185">Reference proteome</keyword>
<dbReference type="Proteomes" id="UP000730481">
    <property type="component" value="Unassembled WGS sequence"/>
</dbReference>
<proteinExistence type="predicted"/>
<reference evidence="2" key="1">
    <citation type="journal article" date="2017" name="Mycologia">
        <title>Fusarium algeriense, sp. nov., a novel toxigenic crown rot pathogen of durum wheat from Algeria is nested in the Fusarium burgessii species complex.</title>
        <authorList>
            <person name="Laraba I."/>
            <person name="Keddad A."/>
            <person name="Boureghda H."/>
            <person name="Abdallah N."/>
            <person name="Vaughan M.M."/>
            <person name="Proctor R.H."/>
            <person name="Busman M."/>
            <person name="O'Donnell K."/>
        </authorList>
    </citation>
    <scope>NUCLEOTIDE SEQUENCE</scope>
    <source>
        <strain evidence="2">NRRL 25174</strain>
    </source>
</reference>
<evidence type="ECO:0000313" key="2">
    <source>
        <dbReference type="EMBL" id="KAF4334301.1"/>
    </source>
</evidence>
<feature type="region of interest" description="Disordered" evidence="1">
    <location>
        <begin position="182"/>
        <end position="217"/>
    </location>
</feature>
<organism evidence="2 3">
    <name type="scientific">Fusarium beomiforme</name>
    <dbReference type="NCBI Taxonomy" id="44412"/>
    <lineage>
        <taxon>Eukaryota</taxon>
        <taxon>Fungi</taxon>
        <taxon>Dikarya</taxon>
        <taxon>Ascomycota</taxon>
        <taxon>Pezizomycotina</taxon>
        <taxon>Sordariomycetes</taxon>
        <taxon>Hypocreomycetidae</taxon>
        <taxon>Hypocreales</taxon>
        <taxon>Nectriaceae</taxon>
        <taxon>Fusarium</taxon>
        <taxon>Fusarium burgessii species complex</taxon>
    </lineage>
</organism>
<reference evidence="2" key="2">
    <citation type="submission" date="2020-02" db="EMBL/GenBank/DDBJ databases">
        <title>Identification and distribution of gene clusters putatively required for synthesis of sphingolipid metabolism inhibitors in phylogenetically diverse species of the filamentous fungus Fusarium.</title>
        <authorList>
            <person name="Kim H.-S."/>
            <person name="Busman M."/>
            <person name="Brown D.W."/>
            <person name="Divon H."/>
            <person name="Uhlig S."/>
            <person name="Proctor R.H."/>
        </authorList>
    </citation>
    <scope>NUCLEOTIDE SEQUENCE</scope>
    <source>
        <strain evidence="2">NRRL 25174</strain>
    </source>
</reference>
<sequence>MSRALAEVDGLFAGLIYLDEKESMTCQRNSKKPIRNHLSLELDAIYNVYEVGLGDNTSNAPHIVHEDTRAREAAWSSIRAIREGMQILWDHFAHISRGMNMAAIDEVRNSYQNARGLCYQGVLAFRYTVAGLRPDVSRLLRTRREHAQGEILAGMRLWRDALEKDNERQAFDALARLLWPQTQNPPYFPDPDQGQKSPQYTDNTLQHGGSASPTPSGHYTNTISPLAGKLAIMPPFDGVQQAQKLYNEQSMHHIFNLPQGTNLGAEPISNDAANFSLALAQSLESFTSSTHDACSFSVAGTQLPMPDTKTYTDALTISDSGSFQSLNFDMLDTMGFAAPGDPMGQPADYNPIEKSLYEPNDRPLPETTTHTSAFQMTYTFEAVKEYIDQNCPFWYQLAGCGLVSKDFASCVLWYQPVQTESIRAQTSAYVQVLSSHKHTLNVESRGIISVAEMFVEWGLLQSIKDAESYMKGLGDILFDDETACQEFCDWIKARRNDGMKKTFLCPECPHRDNFQGNLSRHRRQEREGSKTMKVWRKQQRQSQDGAPWDSTARREMTTGKGKQWPRKSM</sequence>
<name>A0A9P5DRC2_9HYPO</name>
<gene>
    <name evidence="2" type="ORF">FBEOM_11864</name>
</gene>
<comment type="caution">
    <text evidence="2">The sequence shown here is derived from an EMBL/GenBank/DDBJ whole genome shotgun (WGS) entry which is preliminary data.</text>
</comment>